<keyword evidence="1" id="KW-0812">Transmembrane</keyword>
<name>A0A1I2UT80_9BACL</name>
<feature type="transmembrane region" description="Helical" evidence="1">
    <location>
        <begin position="202"/>
        <end position="220"/>
    </location>
</feature>
<keyword evidence="1" id="KW-0472">Membrane</keyword>
<keyword evidence="1" id="KW-1133">Transmembrane helix</keyword>
<dbReference type="EMBL" id="FOOY01000022">
    <property type="protein sequence ID" value="SFG79489.1"/>
    <property type="molecule type" value="Genomic_DNA"/>
</dbReference>
<feature type="transmembrane region" description="Helical" evidence="1">
    <location>
        <begin position="400"/>
        <end position="419"/>
    </location>
</feature>
<feature type="transmembrane region" description="Helical" evidence="1">
    <location>
        <begin position="181"/>
        <end position="197"/>
    </location>
</feature>
<evidence type="ECO:0000313" key="2">
    <source>
        <dbReference type="EMBL" id="SFG79489.1"/>
    </source>
</evidence>
<dbReference type="RefSeq" id="WP_093673992.1">
    <property type="nucleotide sequence ID" value="NZ_FOOY01000022.1"/>
</dbReference>
<protein>
    <recommendedName>
        <fullName evidence="4">Glucosyltransferase</fullName>
    </recommendedName>
</protein>
<feature type="transmembrane region" description="Helical" evidence="1">
    <location>
        <begin position="159"/>
        <end position="175"/>
    </location>
</feature>
<dbReference type="InterPro" id="IPR045691">
    <property type="entry name" value="DUF6056"/>
</dbReference>
<evidence type="ECO:0000313" key="3">
    <source>
        <dbReference type="Proteomes" id="UP000198752"/>
    </source>
</evidence>
<feature type="transmembrane region" description="Helical" evidence="1">
    <location>
        <begin position="431"/>
        <end position="449"/>
    </location>
</feature>
<keyword evidence="3" id="KW-1185">Reference proteome</keyword>
<dbReference type="OrthoDB" id="2284195at2"/>
<feature type="transmembrane region" description="Helical" evidence="1">
    <location>
        <begin position="343"/>
        <end position="363"/>
    </location>
</feature>
<evidence type="ECO:0008006" key="4">
    <source>
        <dbReference type="Google" id="ProtNLM"/>
    </source>
</evidence>
<dbReference type="AlphaFoldDB" id="A0A1I2UT80"/>
<sequence>MRKVSRQLNDSHYMPFLYFILFSLVIHFPMTLNYSDDARFKVILKNNDLFQWLHARYFTWTSRVLLEAVMVPVLHAGDWLWKWIDVLMIAVFVLALSKLFVKSRFAACNWLIILLFLLIPVRAFNSAGWAATTCNYLWPMTMGLIALLPLKKLLNGQRLPYYAYIICIPALIYAANQEQLCVALLIVFGAFIVFFAFQHRFYLFPVIQFLITMASFIFIASSPGNHARLMVQVVRSNHHFFMLSVANKLEIGAFSSTLNHFIFTFDPIFLILCILITAAVYAKNRDPFLRMISILPLFCTLAFGALRPVTKTLFPQLAHVLYDVRVIPYGYVQLENVWALKSYLPLAILGLVCLCILLSLLYLFSDLRTFLFAALVLFAGLMSRIVIGFTPSAWGSGVRAFFFMYVSLIIVILLVFQELLRLDKKHFPQNVLIFTALYTGLTVLNGYLLHG</sequence>
<organism evidence="2 3">
    <name type="scientific">Sporolactobacillus nakayamae</name>
    <dbReference type="NCBI Taxonomy" id="269670"/>
    <lineage>
        <taxon>Bacteria</taxon>
        <taxon>Bacillati</taxon>
        <taxon>Bacillota</taxon>
        <taxon>Bacilli</taxon>
        <taxon>Bacillales</taxon>
        <taxon>Sporolactobacillaceae</taxon>
        <taxon>Sporolactobacillus</taxon>
    </lineage>
</organism>
<feature type="transmembrane region" description="Helical" evidence="1">
    <location>
        <begin position="127"/>
        <end position="147"/>
    </location>
</feature>
<feature type="transmembrane region" description="Helical" evidence="1">
    <location>
        <begin position="104"/>
        <end position="121"/>
    </location>
</feature>
<dbReference type="Pfam" id="PF19528">
    <property type="entry name" value="DUF6056"/>
    <property type="match status" value="1"/>
</dbReference>
<proteinExistence type="predicted"/>
<feature type="transmembrane region" description="Helical" evidence="1">
    <location>
        <begin position="79"/>
        <end position="97"/>
    </location>
</feature>
<accession>A0A1I2UT80</accession>
<reference evidence="3" key="1">
    <citation type="submission" date="2016-10" db="EMBL/GenBank/DDBJ databases">
        <authorList>
            <person name="Varghese N."/>
            <person name="Submissions S."/>
        </authorList>
    </citation>
    <scope>NUCLEOTIDE SEQUENCE [LARGE SCALE GENOMIC DNA]</scope>
    <source>
        <strain evidence="3">ATCC 700379</strain>
    </source>
</reference>
<feature type="transmembrane region" description="Helical" evidence="1">
    <location>
        <begin position="288"/>
        <end position="306"/>
    </location>
</feature>
<evidence type="ECO:0000256" key="1">
    <source>
        <dbReference type="SAM" id="Phobius"/>
    </source>
</evidence>
<dbReference type="Proteomes" id="UP000198752">
    <property type="component" value="Unassembled WGS sequence"/>
</dbReference>
<gene>
    <name evidence="2" type="ORF">SAMN02982927_02798</name>
</gene>
<feature type="transmembrane region" description="Helical" evidence="1">
    <location>
        <begin position="261"/>
        <end position="281"/>
    </location>
</feature>
<feature type="transmembrane region" description="Helical" evidence="1">
    <location>
        <begin position="12"/>
        <end position="30"/>
    </location>
</feature>
<feature type="transmembrane region" description="Helical" evidence="1">
    <location>
        <begin position="370"/>
        <end position="394"/>
    </location>
</feature>